<dbReference type="InterPro" id="IPR000182">
    <property type="entry name" value="GNAT_dom"/>
</dbReference>
<accession>A0ABT8SK65</accession>
<keyword evidence="1" id="KW-0808">Transferase</keyword>
<dbReference type="InterPro" id="IPR050832">
    <property type="entry name" value="Bact_Acetyltransf"/>
</dbReference>
<proteinExistence type="predicted"/>
<dbReference type="InterPro" id="IPR016181">
    <property type="entry name" value="Acyl_CoA_acyltransferase"/>
</dbReference>
<evidence type="ECO:0000313" key="4">
    <source>
        <dbReference type="EMBL" id="MDO1558781.1"/>
    </source>
</evidence>
<dbReference type="PANTHER" id="PTHR43877:SF2">
    <property type="entry name" value="AMINOALKYLPHOSPHONATE N-ACETYLTRANSFERASE-RELATED"/>
    <property type="match status" value="1"/>
</dbReference>
<dbReference type="CDD" id="cd04301">
    <property type="entry name" value="NAT_SF"/>
    <property type="match status" value="1"/>
</dbReference>
<name>A0ABT8SK65_9CAUL</name>
<dbReference type="PANTHER" id="PTHR43877">
    <property type="entry name" value="AMINOALKYLPHOSPHONATE N-ACETYLTRANSFERASE-RELATED-RELATED"/>
    <property type="match status" value="1"/>
</dbReference>
<reference evidence="4" key="1">
    <citation type="submission" date="2023-07" db="EMBL/GenBank/DDBJ databases">
        <title>Brevundimonas soil sp. nov., isolated from the soil of chemical plant.</title>
        <authorList>
            <person name="Wu N."/>
        </authorList>
    </citation>
    <scope>NUCLEOTIDE SEQUENCE</scope>
    <source>
        <strain evidence="4">XZ-24</strain>
    </source>
</reference>
<sequence length="156" mass="16808">MIRIISLHERPELAPALTAALIEAWPKWYGPGGSGDARREAAARAGRGLPRALVALDGDQLIGTASLVETSIPTHAHLRPWLGGLWVRPEARERGLGLELVRASRAAAKHMGISRLHAATASAASLFRRDDWSLIDETELPAHPGEIIGVWAIDLV</sequence>
<evidence type="ECO:0000259" key="3">
    <source>
        <dbReference type="PROSITE" id="PS51186"/>
    </source>
</evidence>
<comment type="caution">
    <text evidence="4">The sequence shown here is derived from an EMBL/GenBank/DDBJ whole genome shotgun (WGS) entry which is preliminary data.</text>
</comment>
<dbReference type="RefSeq" id="WP_302109174.1">
    <property type="nucleotide sequence ID" value="NZ_JAUKTR010000001.1"/>
</dbReference>
<keyword evidence="2" id="KW-0012">Acyltransferase</keyword>
<organism evidence="4 5">
    <name type="scientific">Peiella sedimenti</name>
    <dbReference type="NCBI Taxonomy" id="3061083"/>
    <lineage>
        <taxon>Bacteria</taxon>
        <taxon>Pseudomonadati</taxon>
        <taxon>Pseudomonadota</taxon>
        <taxon>Alphaproteobacteria</taxon>
        <taxon>Caulobacterales</taxon>
        <taxon>Caulobacteraceae</taxon>
        <taxon>Peiella</taxon>
    </lineage>
</organism>
<keyword evidence="5" id="KW-1185">Reference proteome</keyword>
<feature type="domain" description="N-acetyltransferase" evidence="3">
    <location>
        <begin position="2"/>
        <end position="156"/>
    </location>
</feature>
<dbReference type="SUPFAM" id="SSF55729">
    <property type="entry name" value="Acyl-CoA N-acyltransferases (Nat)"/>
    <property type="match status" value="1"/>
</dbReference>
<gene>
    <name evidence="4" type="ORF">Q0812_05005</name>
</gene>
<dbReference type="Pfam" id="PF00583">
    <property type="entry name" value="Acetyltransf_1"/>
    <property type="match status" value="1"/>
</dbReference>
<protein>
    <submittedName>
        <fullName evidence="4">GNAT family N-acetyltransferase</fullName>
    </submittedName>
</protein>
<evidence type="ECO:0000256" key="2">
    <source>
        <dbReference type="ARBA" id="ARBA00023315"/>
    </source>
</evidence>
<evidence type="ECO:0000313" key="5">
    <source>
        <dbReference type="Proteomes" id="UP001169063"/>
    </source>
</evidence>
<dbReference type="Proteomes" id="UP001169063">
    <property type="component" value="Unassembled WGS sequence"/>
</dbReference>
<evidence type="ECO:0000256" key="1">
    <source>
        <dbReference type="ARBA" id="ARBA00022679"/>
    </source>
</evidence>
<dbReference type="PROSITE" id="PS51186">
    <property type="entry name" value="GNAT"/>
    <property type="match status" value="1"/>
</dbReference>
<dbReference type="Gene3D" id="3.40.630.30">
    <property type="match status" value="1"/>
</dbReference>
<dbReference type="EMBL" id="JAUKTR010000001">
    <property type="protein sequence ID" value="MDO1558781.1"/>
    <property type="molecule type" value="Genomic_DNA"/>
</dbReference>